<feature type="binding site" evidence="8">
    <location>
        <position position="95"/>
    </location>
    <ligand>
        <name>Mg(2+)</name>
        <dbReference type="ChEBI" id="CHEBI:18420"/>
        <label>1</label>
    </ligand>
</feature>
<feature type="binding site" evidence="8">
    <location>
        <position position="540"/>
    </location>
    <ligand>
        <name>ATP</name>
        <dbReference type="ChEBI" id="CHEBI:30616"/>
    </ligand>
</feature>
<evidence type="ECO:0000313" key="13">
    <source>
        <dbReference type="Proteomes" id="UP000184233"/>
    </source>
</evidence>
<dbReference type="CDD" id="cd02204">
    <property type="entry name" value="PurL_repeat2"/>
    <property type="match status" value="1"/>
</dbReference>
<gene>
    <name evidence="8" type="primary">purL</name>
    <name evidence="12" type="ORF">BGO89_02995</name>
</gene>
<keyword evidence="3 8" id="KW-0479">Metal-binding</keyword>
<feature type="binding site" evidence="8">
    <location>
        <position position="93"/>
    </location>
    <ligand>
        <name>ATP</name>
        <dbReference type="ChEBI" id="CHEBI:30616"/>
    </ligand>
</feature>
<dbReference type="Pfam" id="PF00586">
    <property type="entry name" value="AIRS"/>
    <property type="match status" value="2"/>
</dbReference>
<protein>
    <recommendedName>
        <fullName evidence="8">Phosphoribosylformylglycinamidine synthase subunit PurL</fullName>
        <shortName evidence="8">FGAM synthase</shortName>
        <ecNumber evidence="8">6.3.5.3</ecNumber>
    </recommendedName>
    <alternativeName>
        <fullName evidence="8">Formylglycinamide ribonucleotide amidotransferase subunit II</fullName>
        <shortName evidence="8">FGAR amidotransferase II</shortName>
        <shortName evidence="8">FGAR-AT II</shortName>
    </alternativeName>
    <alternativeName>
        <fullName evidence="8">Glutamine amidotransferase PurL</fullName>
    </alternativeName>
    <alternativeName>
        <fullName evidence="8">Phosphoribosylformylglycinamidine synthase subunit II</fullName>
    </alternativeName>
</protein>
<evidence type="ECO:0000256" key="3">
    <source>
        <dbReference type="ARBA" id="ARBA00022723"/>
    </source>
</evidence>
<feature type="binding site" evidence="8">
    <location>
        <begin position="96"/>
        <end position="99"/>
    </location>
    <ligand>
        <name>substrate</name>
    </ligand>
</feature>
<dbReference type="Gene3D" id="3.30.1330.10">
    <property type="entry name" value="PurM-like, N-terminal domain"/>
    <property type="match status" value="2"/>
</dbReference>
<dbReference type="GO" id="GO:0005737">
    <property type="term" value="C:cytoplasm"/>
    <property type="evidence" value="ECO:0007669"/>
    <property type="project" value="UniProtKB-SubCell"/>
</dbReference>
<feature type="active site" evidence="8">
    <location>
        <position position="50"/>
    </location>
</feature>
<dbReference type="InterPro" id="IPR036676">
    <property type="entry name" value="PurM-like_C_sf"/>
</dbReference>
<dbReference type="SUPFAM" id="SSF56042">
    <property type="entry name" value="PurM C-terminal domain-like"/>
    <property type="match status" value="2"/>
</dbReference>
<dbReference type="GO" id="GO:0005524">
    <property type="term" value="F:ATP binding"/>
    <property type="evidence" value="ECO:0007669"/>
    <property type="project" value="UniProtKB-UniRule"/>
</dbReference>
<evidence type="ECO:0000256" key="5">
    <source>
        <dbReference type="ARBA" id="ARBA00022755"/>
    </source>
</evidence>
<dbReference type="UniPathway" id="UPA00074">
    <property type="reaction ID" value="UER00128"/>
</dbReference>
<dbReference type="PANTHER" id="PTHR43555:SF1">
    <property type="entry name" value="PHOSPHORIBOSYLFORMYLGLYCINAMIDINE SYNTHASE SUBUNIT PURL"/>
    <property type="match status" value="1"/>
</dbReference>
<feature type="binding site" evidence="8">
    <location>
        <position position="118"/>
    </location>
    <ligand>
        <name>substrate</name>
    </ligand>
</feature>
<dbReference type="NCBIfam" id="TIGR01736">
    <property type="entry name" value="FGAM_synth_II"/>
    <property type="match status" value="1"/>
</dbReference>
<dbReference type="GO" id="GO:0006189">
    <property type="term" value="P:'de novo' IMP biosynthetic process"/>
    <property type="evidence" value="ECO:0007669"/>
    <property type="project" value="UniProtKB-UniRule"/>
</dbReference>
<evidence type="ECO:0000256" key="6">
    <source>
        <dbReference type="ARBA" id="ARBA00022840"/>
    </source>
</evidence>
<dbReference type="FunFam" id="3.30.1330.10:FF:000004">
    <property type="entry name" value="Phosphoribosylformylglycinamidine synthase subunit PurL"/>
    <property type="match status" value="1"/>
</dbReference>
<keyword evidence="5 8" id="KW-0658">Purine biosynthesis</keyword>
<evidence type="ECO:0000256" key="2">
    <source>
        <dbReference type="ARBA" id="ARBA00022598"/>
    </source>
</evidence>
<dbReference type="EC" id="6.3.5.3" evidence="8"/>
<name>A0A1M3L2F8_9BACT</name>
<evidence type="ECO:0000256" key="1">
    <source>
        <dbReference type="ARBA" id="ARBA00022490"/>
    </source>
</evidence>
<comment type="similarity">
    <text evidence="8">Belongs to the FGAMS family.</text>
</comment>
<accession>A0A1M3L2F8</accession>
<feature type="binding site" evidence="8">
    <location>
        <position position="543"/>
    </location>
    <ligand>
        <name>substrate</name>
    </ligand>
</feature>
<dbReference type="Pfam" id="PF02769">
    <property type="entry name" value="AIRS_C"/>
    <property type="match status" value="2"/>
</dbReference>
<sequence length="745" mass="79720">MNLYSEIDVTVETAKELGLTPDEFTRICETLGRTPTYTELGVYSVMWSEHCSYKNSILQLKTLPRKGARMLVEAGEENAGVIDIGAGYGVAFKIESHNHPSAVEPFQGAATGVGGILRDIFTMGARPIAALNSLRFGEPDTERTRYLVKGVVHGIGHYGNCFGVPTVAGEVYFDRCYTDNPLVNAMAVGVVRSGHMASAMASGVGNPVFIMGSSTGRDGIHGASLLASREFDEQTENMRPTVQVGDPFAEKLLLEASLELIDAGVVVGMQDMGAAGISCSTSEMSAKGNVGMRIDLDKVPLREQGMSAYEIMLSESQERMLVVVKKGMEDKAIAVCEKWDVPFVKIGEITDDERITVSRSGRTVAHLPAQSLVLGGDAPVYVREQREPEYLQLTRKPVDRGGLMREQECTDALKKLLASPTIASKRWVYEQYDSQVGANTVLRAGGDAAVLRIREIPGKAVAVTTDCNSRYTYLNPHRGGMIAVAEAARNCVCVGAEPVAITNCLNFGNPYDPEVYWQFAEAIRGMGDACRALNTPVTGGNVSFHNQSQQHAVYPTPTIGMLGLIDDVDTVVGSSFVAEGQAVCLVGWQREELGGSEYIKTMKGRVIGDAPYIDMKEEAALQGVILSAIRSGIVTAAHDCAEGGLMVALAEMTFGSEIGIEASIPFDHYASHLFGEAQSRVLVSVADGKVTDLEARCAAAGVPCTVLGTTGGTTFRITDLVDVPVSDLFVVYDTTLSTIMAGDAA</sequence>
<evidence type="ECO:0000256" key="8">
    <source>
        <dbReference type="HAMAP-Rule" id="MF_00420"/>
    </source>
</evidence>
<keyword evidence="4 8" id="KW-0547">Nucleotide-binding</keyword>
<comment type="caution">
    <text evidence="8">Lacks conserved residue(s) required for the propagation of feature annotation.</text>
</comment>
<dbReference type="PIRSF" id="PIRSF001587">
    <property type="entry name" value="FGAM_synthase_II"/>
    <property type="match status" value="1"/>
</dbReference>
<feature type="domain" description="PurM-like N-terminal" evidence="9">
    <location>
        <begin position="77"/>
        <end position="191"/>
    </location>
</feature>
<dbReference type="InterPro" id="IPR041609">
    <property type="entry name" value="PurL_linker"/>
</dbReference>
<dbReference type="CDD" id="cd02203">
    <property type="entry name" value="PurL_repeat1"/>
    <property type="match status" value="1"/>
</dbReference>
<dbReference type="InterPro" id="IPR036921">
    <property type="entry name" value="PurM-like_N_sf"/>
</dbReference>
<comment type="subunit">
    <text evidence="8">Monomer. Part of the FGAM synthase complex composed of 1 PurL, 1 PurQ and 2 PurS subunits.</text>
</comment>
<dbReference type="Gene3D" id="3.90.650.10">
    <property type="entry name" value="PurM-like C-terminal domain"/>
    <property type="match status" value="2"/>
</dbReference>
<keyword evidence="2 8" id="KW-0436">Ligase</keyword>
<evidence type="ECO:0000256" key="7">
    <source>
        <dbReference type="ARBA" id="ARBA00022842"/>
    </source>
</evidence>
<dbReference type="STRING" id="1895771.BGO89_02995"/>
<evidence type="ECO:0000259" key="10">
    <source>
        <dbReference type="Pfam" id="PF02769"/>
    </source>
</evidence>
<feature type="domain" description="Phosphoribosylformylglycinamidine synthase linker" evidence="11">
    <location>
        <begin position="13"/>
        <end position="54"/>
    </location>
</feature>
<dbReference type="Pfam" id="PF18072">
    <property type="entry name" value="FGAR-AT_linker"/>
    <property type="match status" value="1"/>
</dbReference>
<feature type="binding site" evidence="8">
    <location>
        <begin position="315"/>
        <end position="317"/>
    </location>
    <ligand>
        <name>substrate</name>
    </ligand>
</feature>
<organism evidence="12 13">
    <name type="scientific">Candidatus Kapaibacterium thiocyanatum</name>
    <dbReference type="NCBI Taxonomy" id="1895771"/>
    <lineage>
        <taxon>Bacteria</taxon>
        <taxon>Pseudomonadati</taxon>
        <taxon>Candidatus Kapaibacteriota</taxon>
        <taxon>Candidatus Kapaibacteriia</taxon>
        <taxon>Candidatus Kapaibacteriales</taxon>
        <taxon>Candidatus Kapaibacteriaceae</taxon>
        <taxon>Candidatus Kapaibacterium</taxon>
    </lineage>
</organism>
<dbReference type="Proteomes" id="UP000184233">
    <property type="component" value="Unassembled WGS sequence"/>
</dbReference>
<evidence type="ECO:0000259" key="11">
    <source>
        <dbReference type="Pfam" id="PF18072"/>
    </source>
</evidence>
<dbReference type="NCBIfam" id="NF002290">
    <property type="entry name" value="PRK01213.1"/>
    <property type="match status" value="1"/>
</dbReference>
<evidence type="ECO:0000256" key="4">
    <source>
        <dbReference type="ARBA" id="ARBA00022741"/>
    </source>
</evidence>
<feature type="domain" description="PurM-like N-terminal" evidence="9">
    <location>
        <begin position="445"/>
        <end position="565"/>
    </location>
</feature>
<dbReference type="EMBL" id="MKVH01000013">
    <property type="protein sequence ID" value="OJX59397.1"/>
    <property type="molecule type" value="Genomic_DNA"/>
</dbReference>
<comment type="subcellular location">
    <subcellularLocation>
        <location evidence="8">Cytoplasm</location>
    </subcellularLocation>
</comment>
<comment type="catalytic activity">
    <reaction evidence="8">
        <text>N(2)-formyl-N(1)-(5-phospho-beta-D-ribosyl)glycinamide + L-glutamine + ATP + H2O = 2-formamido-N(1)-(5-O-phospho-beta-D-ribosyl)acetamidine + L-glutamate + ADP + phosphate + H(+)</text>
        <dbReference type="Rhea" id="RHEA:17129"/>
        <dbReference type="ChEBI" id="CHEBI:15377"/>
        <dbReference type="ChEBI" id="CHEBI:15378"/>
        <dbReference type="ChEBI" id="CHEBI:29985"/>
        <dbReference type="ChEBI" id="CHEBI:30616"/>
        <dbReference type="ChEBI" id="CHEBI:43474"/>
        <dbReference type="ChEBI" id="CHEBI:58359"/>
        <dbReference type="ChEBI" id="CHEBI:147286"/>
        <dbReference type="ChEBI" id="CHEBI:147287"/>
        <dbReference type="ChEBI" id="CHEBI:456216"/>
        <dbReference type="EC" id="6.3.5.3"/>
    </reaction>
</comment>
<feature type="binding site" evidence="8">
    <location>
        <position position="271"/>
    </location>
    <ligand>
        <name>Mg(2+)</name>
        <dbReference type="ChEBI" id="CHEBI:18420"/>
        <label>2</label>
    </ligand>
</feature>
<feature type="binding site" evidence="8">
    <location>
        <position position="541"/>
    </location>
    <ligand>
        <name>Mg(2+)</name>
        <dbReference type="ChEBI" id="CHEBI:18420"/>
        <label>1</label>
    </ligand>
</feature>
<feature type="active site" description="Proton acceptor" evidence="8">
    <location>
        <position position="97"/>
    </location>
</feature>
<dbReference type="SUPFAM" id="SSF55326">
    <property type="entry name" value="PurM N-terminal domain-like"/>
    <property type="match status" value="2"/>
</dbReference>
<feature type="domain" description="PurM-like C-terminal" evidence="10">
    <location>
        <begin position="204"/>
        <end position="357"/>
    </location>
</feature>
<proteinExistence type="inferred from homology"/>
<comment type="caution">
    <text evidence="12">The sequence shown here is derived from an EMBL/GenBank/DDBJ whole genome shotgun (WGS) entry which is preliminary data.</text>
</comment>
<comment type="function">
    <text evidence="8">Part of the phosphoribosylformylglycinamidine synthase complex involved in the purines biosynthetic pathway. Catalyzes the ATP-dependent conversion of formylglycinamide ribonucleotide (FGAR) and glutamine to yield formylglycinamidine ribonucleotide (FGAM) and glutamate. The FGAM synthase complex is composed of three subunits. PurQ produces an ammonia molecule by converting glutamine to glutamate. PurL transfers the ammonia molecule to FGAR to form FGAM in an ATP-dependent manner. PurS interacts with PurQ and PurL and is thought to assist in the transfer of the ammonia molecule from PurQ to PurL.</text>
</comment>
<feature type="domain" description="PurM-like C-terminal" evidence="10">
    <location>
        <begin position="579"/>
        <end position="712"/>
    </location>
</feature>
<evidence type="ECO:0000259" key="9">
    <source>
        <dbReference type="Pfam" id="PF00586"/>
    </source>
</evidence>
<feature type="binding site" evidence="8">
    <location>
        <position position="243"/>
    </location>
    <ligand>
        <name>substrate</name>
    </ligand>
</feature>
<feature type="binding site" evidence="8">
    <location>
        <position position="53"/>
    </location>
    <ligand>
        <name>ATP</name>
        <dbReference type="ChEBI" id="CHEBI:30616"/>
    </ligand>
</feature>
<keyword evidence="7 8" id="KW-0460">Magnesium</keyword>
<comment type="pathway">
    <text evidence="8">Purine metabolism; IMP biosynthesis via de novo pathway; 5-amino-1-(5-phospho-D-ribosyl)imidazole from N(2)-formyl-N(1)-(5-phospho-D-ribosyl)glycinamide: step 1/2.</text>
</comment>
<dbReference type="GO" id="GO:0004642">
    <property type="term" value="F:phosphoribosylformylglycinamidine synthase activity"/>
    <property type="evidence" value="ECO:0007669"/>
    <property type="project" value="UniProtKB-UniRule"/>
</dbReference>
<keyword evidence="1 8" id="KW-0963">Cytoplasm</keyword>
<dbReference type="InterPro" id="IPR010918">
    <property type="entry name" value="PurM-like_C_dom"/>
</dbReference>
<dbReference type="HAMAP" id="MF_00420">
    <property type="entry name" value="PurL_2"/>
    <property type="match status" value="1"/>
</dbReference>
<dbReference type="PANTHER" id="PTHR43555">
    <property type="entry name" value="PHOSPHORIBOSYLFORMYLGLYCINAMIDINE SYNTHASE SUBUNIT PURL"/>
    <property type="match status" value="1"/>
</dbReference>
<dbReference type="GO" id="GO:0000287">
    <property type="term" value="F:magnesium ion binding"/>
    <property type="evidence" value="ECO:0007669"/>
    <property type="project" value="UniProtKB-UniRule"/>
</dbReference>
<dbReference type="InterPro" id="IPR010074">
    <property type="entry name" value="PRibForGlyAmidine_synth_PurL"/>
</dbReference>
<dbReference type="InterPro" id="IPR016188">
    <property type="entry name" value="PurM-like_N"/>
</dbReference>
<feature type="binding site" evidence="8">
    <location>
        <position position="503"/>
    </location>
    <ligand>
        <name>ATP</name>
        <dbReference type="ChEBI" id="CHEBI:30616"/>
    </ligand>
</feature>
<evidence type="ECO:0000313" key="12">
    <source>
        <dbReference type="EMBL" id="OJX59397.1"/>
    </source>
</evidence>
<reference evidence="12 13" key="1">
    <citation type="submission" date="2016-09" db="EMBL/GenBank/DDBJ databases">
        <title>Genome-resolved meta-omics ties microbial dynamics to process performance in biotechnology for thiocyanate degradation.</title>
        <authorList>
            <person name="Kantor R.S."/>
            <person name="Huddy R.J."/>
            <person name="Iyer R."/>
            <person name="Thomas B.C."/>
            <person name="Brown C.T."/>
            <person name="Anantharaman K."/>
            <person name="Tringe S."/>
            <person name="Hettich R.L."/>
            <person name="Harrison S.T."/>
            <person name="Banfield J.F."/>
        </authorList>
    </citation>
    <scope>NUCLEOTIDE SEQUENCE [LARGE SCALE GENOMIC DNA]</scope>
    <source>
        <strain evidence="12">59-99</strain>
    </source>
</reference>
<dbReference type="AlphaFoldDB" id="A0A1M3L2F8"/>
<keyword evidence="6 8" id="KW-0067">ATP-binding</keyword>
<feature type="binding site" evidence="8">
    <location>
        <position position="119"/>
    </location>
    <ligand>
        <name>Mg(2+)</name>
        <dbReference type="ChEBI" id="CHEBI:18420"/>
        <label>2</label>
    </ligand>
</feature>